<dbReference type="SUPFAM" id="SSF49401">
    <property type="entry name" value="Bacterial adhesins"/>
    <property type="match status" value="1"/>
</dbReference>
<keyword evidence="4" id="KW-0281">Fimbrium</keyword>
<feature type="signal peptide" evidence="5">
    <location>
        <begin position="1"/>
        <end position="32"/>
    </location>
</feature>
<name>A0ABU4SHE3_9GAMM</name>
<gene>
    <name evidence="7" type="ORF">FE394_02465</name>
</gene>
<dbReference type="Gene3D" id="2.60.40.1090">
    <property type="entry name" value="Fimbrial-type adhesion domain"/>
    <property type="match status" value="1"/>
</dbReference>
<accession>A0ABU4SHE3</accession>
<dbReference type="InterPro" id="IPR050263">
    <property type="entry name" value="Bact_Fimbrial_Adh_Pro"/>
</dbReference>
<evidence type="ECO:0000256" key="4">
    <source>
        <dbReference type="ARBA" id="ARBA00023263"/>
    </source>
</evidence>
<evidence type="ECO:0000313" key="7">
    <source>
        <dbReference type="EMBL" id="MDX7998088.1"/>
    </source>
</evidence>
<reference evidence="8" key="1">
    <citation type="journal article" date="2024" name="Toxins">
        <title>Genome Sequence Analysis of Native Xenorhabdus Strains Isolated from Entomopathogenic Nematodes in Argentina.</title>
        <authorList>
            <person name="Palma L."/>
            <person name="Frizzo L."/>
            <person name="Kaiser S."/>
            <person name="Berry C."/>
            <person name="Caballero P."/>
            <person name="Bode H.B."/>
            <person name="Del Valle E.E."/>
        </authorList>
    </citation>
    <scope>NUCLEOTIDE SEQUENCE [LARGE SCALE GENOMIC DNA]</scope>
    <source>
        <strain evidence="8">Reich</strain>
    </source>
</reference>
<dbReference type="InterPro" id="IPR000259">
    <property type="entry name" value="Adhesion_dom_fimbrial"/>
</dbReference>
<dbReference type="RefSeq" id="WP_319924828.1">
    <property type="nucleotide sequence ID" value="NZ_VCDP01000006.1"/>
</dbReference>
<comment type="subcellular location">
    <subcellularLocation>
        <location evidence="1">Fimbrium</location>
    </subcellularLocation>
</comment>
<evidence type="ECO:0000256" key="5">
    <source>
        <dbReference type="SAM" id="SignalP"/>
    </source>
</evidence>
<feature type="domain" description="Fimbrial-type adhesion" evidence="6">
    <location>
        <begin position="164"/>
        <end position="296"/>
    </location>
</feature>
<protein>
    <submittedName>
        <fullName evidence="7">Type 1 fimbrial protein</fullName>
    </submittedName>
</protein>
<evidence type="ECO:0000256" key="3">
    <source>
        <dbReference type="ARBA" id="ARBA00022729"/>
    </source>
</evidence>
<evidence type="ECO:0000256" key="2">
    <source>
        <dbReference type="ARBA" id="ARBA00006671"/>
    </source>
</evidence>
<comment type="caution">
    <text evidence="7">The sequence shown here is derived from an EMBL/GenBank/DDBJ whole genome shotgun (WGS) entry which is preliminary data.</text>
</comment>
<evidence type="ECO:0000313" key="8">
    <source>
        <dbReference type="Proteomes" id="UP001271640"/>
    </source>
</evidence>
<evidence type="ECO:0000259" key="6">
    <source>
        <dbReference type="Pfam" id="PF00419"/>
    </source>
</evidence>
<dbReference type="Proteomes" id="UP001271640">
    <property type="component" value="Unassembled WGS sequence"/>
</dbReference>
<sequence length="297" mass="31841">MFIIHKKYPLLLAAISILTGLSASMLSTGSYAKSCHFEPGFTEQKISIASGIFFVNKKINIGEVFGSYPVNTIGAKNYTCDGPEKIEWEFMGYPLTGNSRSDDVHDSGISGVGIRMNAPSGETKVEFVKTKSNTGSGVMTSGVITARLAGTAVYSFYLNEIQFITPSCSLQEENILVPMGKIGSTHFSGINSTAGEQHFDIDLACNTSTPLELVLNSMAPDRADNVLGLDQDNNSADGIGFQVLYQGKPIIFNSPVKLGASTDGIYSIPFTARYIQTENRITAGKATATATLNIIYP</sequence>
<proteinExistence type="inferred from homology"/>
<keyword evidence="8" id="KW-1185">Reference proteome</keyword>
<organism evidence="7 8">
    <name type="scientific">Xenorhabdus littoralis</name>
    <dbReference type="NCBI Taxonomy" id="2582835"/>
    <lineage>
        <taxon>Bacteria</taxon>
        <taxon>Pseudomonadati</taxon>
        <taxon>Pseudomonadota</taxon>
        <taxon>Gammaproteobacteria</taxon>
        <taxon>Enterobacterales</taxon>
        <taxon>Morganellaceae</taxon>
        <taxon>Xenorhabdus</taxon>
    </lineage>
</organism>
<dbReference type="PANTHER" id="PTHR33420:SF3">
    <property type="entry name" value="FIMBRIAL SUBUNIT ELFA"/>
    <property type="match status" value="1"/>
</dbReference>
<dbReference type="InterPro" id="IPR008966">
    <property type="entry name" value="Adhesion_dom_sf"/>
</dbReference>
<dbReference type="InterPro" id="IPR036937">
    <property type="entry name" value="Adhesion_dom_fimbrial_sf"/>
</dbReference>
<evidence type="ECO:0000256" key="1">
    <source>
        <dbReference type="ARBA" id="ARBA00004561"/>
    </source>
</evidence>
<keyword evidence="3 5" id="KW-0732">Signal</keyword>
<dbReference type="PANTHER" id="PTHR33420">
    <property type="entry name" value="FIMBRIAL SUBUNIT ELFA-RELATED"/>
    <property type="match status" value="1"/>
</dbReference>
<dbReference type="Pfam" id="PF00419">
    <property type="entry name" value="Fimbrial"/>
    <property type="match status" value="1"/>
</dbReference>
<dbReference type="Gene3D" id="2.60.40.3310">
    <property type="match status" value="2"/>
</dbReference>
<dbReference type="EMBL" id="VCDP01000006">
    <property type="protein sequence ID" value="MDX7998088.1"/>
    <property type="molecule type" value="Genomic_DNA"/>
</dbReference>
<feature type="chain" id="PRO_5047259080" evidence="5">
    <location>
        <begin position="33"/>
        <end position="297"/>
    </location>
</feature>
<comment type="similarity">
    <text evidence="2">Belongs to the fimbrial protein family.</text>
</comment>